<feature type="compositionally biased region" description="Basic and acidic residues" evidence="2">
    <location>
        <begin position="276"/>
        <end position="290"/>
    </location>
</feature>
<dbReference type="EMBL" id="CM018045">
    <property type="protein sequence ID" value="KAA8527717.1"/>
    <property type="molecule type" value="Genomic_DNA"/>
</dbReference>
<comment type="similarity">
    <text evidence="1">Belongs to the CWF19 family.</text>
</comment>
<sequence length="422" mass="47733">MTWRESLPQLLTISLEEPPAEEINKVNPRELNPYLKDDGSGYPEEADGKKARGNELLSSSVVGDGGASWRLKALKRAQEQAASEGRKLEEVVEERWSSLGQLAVSVASHRAAPARAHLHAIKNRVRGLTEEEQTIADNQNERIGRRHQRDASLWHPEMRVPKLRDSLSWRKQKSQNVSMKDVGLISSAVSRLNKFSNDGSFMHEIMRQQNDDSGGSSYTKCEKKVDTELDLLESEMPSGVGSAIKQELSANQLAAKALQLRMKGKHEEAEKLMKEAESIKVKQTARDESSRPQNEGNSSRYIMHDASVHQKKKEDNADMHLAQKIVQNQQYSISGRADDEYDYDDGPRRKTRKTVGANDHKPSRMTNFTRRILTQQERCQFCFENPTRPKHLVSCNCQLYLFDIATMATRCSGSLLHFTYAA</sequence>
<reference evidence="3 4" key="1">
    <citation type="submission" date="2019-09" db="EMBL/GenBank/DDBJ databases">
        <title>A chromosome-level genome assembly of the Chinese tupelo Nyssa sinensis.</title>
        <authorList>
            <person name="Yang X."/>
            <person name="Kang M."/>
            <person name="Yang Y."/>
            <person name="Xiong H."/>
            <person name="Wang M."/>
            <person name="Zhang Z."/>
            <person name="Wang Z."/>
            <person name="Wu H."/>
            <person name="Ma T."/>
            <person name="Liu J."/>
            <person name="Xi Z."/>
        </authorList>
    </citation>
    <scope>NUCLEOTIDE SEQUENCE [LARGE SCALE GENOMIC DNA]</scope>
    <source>
        <strain evidence="3">J267</strain>
        <tissue evidence="3">Leaf</tissue>
    </source>
</reference>
<feature type="region of interest" description="Disordered" evidence="2">
    <location>
        <begin position="276"/>
        <end position="302"/>
    </location>
</feature>
<dbReference type="AlphaFoldDB" id="A0A5J5AE54"/>
<dbReference type="GO" id="GO:0071014">
    <property type="term" value="C:post-mRNA release spliceosomal complex"/>
    <property type="evidence" value="ECO:0007669"/>
    <property type="project" value="TreeGrafter"/>
</dbReference>
<proteinExistence type="inferred from homology"/>
<evidence type="ECO:0000313" key="3">
    <source>
        <dbReference type="EMBL" id="KAA8527717.1"/>
    </source>
</evidence>
<accession>A0A5J5AE54</accession>
<feature type="region of interest" description="Disordered" evidence="2">
    <location>
        <begin position="336"/>
        <end position="363"/>
    </location>
</feature>
<gene>
    <name evidence="3" type="ORF">F0562_035414</name>
</gene>
<organism evidence="3 4">
    <name type="scientific">Nyssa sinensis</name>
    <dbReference type="NCBI Taxonomy" id="561372"/>
    <lineage>
        <taxon>Eukaryota</taxon>
        <taxon>Viridiplantae</taxon>
        <taxon>Streptophyta</taxon>
        <taxon>Embryophyta</taxon>
        <taxon>Tracheophyta</taxon>
        <taxon>Spermatophyta</taxon>
        <taxon>Magnoliopsida</taxon>
        <taxon>eudicotyledons</taxon>
        <taxon>Gunneridae</taxon>
        <taxon>Pentapetalae</taxon>
        <taxon>asterids</taxon>
        <taxon>Cornales</taxon>
        <taxon>Nyssaceae</taxon>
        <taxon>Nyssa</taxon>
    </lineage>
</organism>
<evidence type="ECO:0000313" key="4">
    <source>
        <dbReference type="Proteomes" id="UP000325577"/>
    </source>
</evidence>
<feature type="compositionally biased region" description="Polar residues" evidence="2">
    <location>
        <begin position="291"/>
        <end position="300"/>
    </location>
</feature>
<dbReference type="GO" id="GO:0000398">
    <property type="term" value="P:mRNA splicing, via spliceosome"/>
    <property type="evidence" value="ECO:0007669"/>
    <property type="project" value="TreeGrafter"/>
</dbReference>
<evidence type="ECO:0000256" key="1">
    <source>
        <dbReference type="ARBA" id="ARBA00006795"/>
    </source>
</evidence>
<feature type="region of interest" description="Disordered" evidence="2">
    <location>
        <begin position="21"/>
        <end position="59"/>
    </location>
</feature>
<evidence type="ECO:0000256" key="2">
    <source>
        <dbReference type="SAM" id="MobiDB-lite"/>
    </source>
</evidence>
<name>A0A5J5AE54_9ASTE</name>
<dbReference type="PANTHER" id="PTHR12072">
    <property type="entry name" value="CWF19, CELL CYCLE CONTROL PROTEIN"/>
    <property type="match status" value="1"/>
</dbReference>
<protein>
    <submittedName>
        <fullName evidence="3">Uncharacterized protein</fullName>
    </submittedName>
</protein>
<dbReference type="PANTHER" id="PTHR12072:SF5">
    <property type="entry name" value="CWF19-LIKE PROTEIN 2"/>
    <property type="match status" value="1"/>
</dbReference>
<dbReference type="OrthoDB" id="2113965at2759"/>
<dbReference type="InterPro" id="IPR040194">
    <property type="entry name" value="Cwf19-like"/>
</dbReference>
<dbReference type="Proteomes" id="UP000325577">
    <property type="component" value="Linkage Group LG21"/>
</dbReference>
<keyword evidence="4" id="KW-1185">Reference proteome</keyword>